<proteinExistence type="inferred from homology"/>
<dbReference type="Gene3D" id="3.30.750.24">
    <property type="entry name" value="STAS domain"/>
    <property type="match status" value="1"/>
</dbReference>
<evidence type="ECO:0000313" key="4">
    <source>
        <dbReference type="EMBL" id="GHH79637.1"/>
    </source>
</evidence>
<dbReference type="CDD" id="cd07043">
    <property type="entry name" value="STAS_anti-anti-sigma_factors"/>
    <property type="match status" value="1"/>
</dbReference>
<feature type="domain" description="STAS" evidence="3">
    <location>
        <begin position="20"/>
        <end position="129"/>
    </location>
</feature>
<dbReference type="InterPro" id="IPR003658">
    <property type="entry name" value="Anti-sigma_ant"/>
</dbReference>
<dbReference type="PROSITE" id="PS50801">
    <property type="entry name" value="STAS"/>
    <property type="match status" value="1"/>
</dbReference>
<name>A0A919G7P3_9ACTN</name>
<comment type="similarity">
    <text evidence="1 2">Belongs to the anti-sigma-factor antagonist family.</text>
</comment>
<reference evidence="4" key="1">
    <citation type="journal article" date="2014" name="Int. J. Syst. Evol. Microbiol.">
        <title>Complete genome sequence of Corynebacterium casei LMG S-19264T (=DSM 44701T), isolated from a smear-ripened cheese.</title>
        <authorList>
            <consortium name="US DOE Joint Genome Institute (JGI-PGF)"/>
            <person name="Walter F."/>
            <person name="Albersmeier A."/>
            <person name="Kalinowski J."/>
            <person name="Ruckert C."/>
        </authorList>
    </citation>
    <scope>NUCLEOTIDE SEQUENCE</scope>
    <source>
        <strain evidence="4">JCM 4646</strain>
    </source>
</reference>
<dbReference type="PANTHER" id="PTHR33495">
    <property type="entry name" value="ANTI-SIGMA FACTOR ANTAGONIST TM_1081-RELATED-RELATED"/>
    <property type="match status" value="1"/>
</dbReference>
<dbReference type="PANTHER" id="PTHR33495:SF2">
    <property type="entry name" value="ANTI-SIGMA FACTOR ANTAGONIST TM_1081-RELATED"/>
    <property type="match status" value="1"/>
</dbReference>
<dbReference type="GeneID" id="95356145"/>
<dbReference type="GO" id="GO:0043856">
    <property type="term" value="F:anti-sigma factor antagonist activity"/>
    <property type="evidence" value="ECO:0007669"/>
    <property type="project" value="InterPro"/>
</dbReference>
<comment type="caution">
    <text evidence="4">The sequence shown here is derived from an EMBL/GenBank/DDBJ whole genome shotgun (WGS) entry which is preliminary data.</text>
</comment>
<dbReference type="AlphaFoldDB" id="A0A919G7P3"/>
<dbReference type="EMBL" id="BNBO01000043">
    <property type="protein sequence ID" value="GHH79637.1"/>
    <property type="molecule type" value="Genomic_DNA"/>
</dbReference>
<dbReference type="Proteomes" id="UP000617734">
    <property type="component" value="Unassembled WGS sequence"/>
</dbReference>
<dbReference type="InterPro" id="IPR058548">
    <property type="entry name" value="MlaB-like_STAS"/>
</dbReference>
<keyword evidence="5" id="KW-1185">Reference proteome</keyword>
<reference evidence="4" key="2">
    <citation type="submission" date="2020-09" db="EMBL/GenBank/DDBJ databases">
        <authorList>
            <person name="Sun Q."/>
            <person name="Ohkuma M."/>
        </authorList>
    </citation>
    <scope>NUCLEOTIDE SEQUENCE</scope>
    <source>
        <strain evidence="4">JCM 4646</strain>
    </source>
</reference>
<organism evidence="4 5">
    <name type="scientific">Kitasatospora indigofera</name>
    <dbReference type="NCBI Taxonomy" id="67307"/>
    <lineage>
        <taxon>Bacteria</taxon>
        <taxon>Bacillati</taxon>
        <taxon>Actinomycetota</taxon>
        <taxon>Actinomycetes</taxon>
        <taxon>Kitasatosporales</taxon>
        <taxon>Streptomycetaceae</taxon>
        <taxon>Kitasatospora</taxon>
    </lineage>
</organism>
<dbReference type="InterPro" id="IPR002645">
    <property type="entry name" value="STAS_dom"/>
</dbReference>
<sequence length="129" mass="12784">MGIGEAGTGSTWPAAAAGRLSVGTRQVAGAVVCSLAGELDLDSLGPAREALEAATAAGPPMLVVDLAGLQFCDSSGLNLLLQTRLAAESAALPIRLVALAPQVARVFEITGAGTVFSIHDTVDEAVASG</sequence>
<protein>
    <recommendedName>
        <fullName evidence="2">Anti-sigma factor antagonist</fullName>
    </recommendedName>
</protein>
<evidence type="ECO:0000259" key="3">
    <source>
        <dbReference type="PROSITE" id="PS50801"/>
    </source>
</evidence>
<evidence type="ECO:0000256" key="2">
    <source>
        <dbReference type="RuleBase" id="RU003749"/>
    </source>
</evidence>
<dbReference type="NCBIfam" id="TIGR00377">
    <property type="entry name" value="ant_ant_sig"/>
    <property type="match status" value="1"/>
</dbReference>
<dbReference type="RefSeq" id="WP_190213878.1">
    <property type="nucleotide sequence ID" value="NZ_BNBO01000043.1"/>
</dbReference>
<gene>
    <name evidence="4" type="primary">arsI</name>
    <name evidence="4" type="ORF">GCM10018781_58060</name>
</gene>
<dbReference type="SUPFAM" id="SSF52091">
    <property type="entry name" value="SpoIIaa-like"/>
    <property type="match status" value="1"/>
</dbReference>
<evidence type="ECO:0000256" key="1">
    <source>
        <dbReference type="ARBA" id="ARBA00009013"/>
    </source>
</evidence>
<dbReference type="InterPro" id="IPR036513">
    <property type="entry name" value="STAS_dom_sf"/>
</dbReference>
<dbReference type="Pfam" id="PF13466">
    <property type="entry name" value="STAS_2"/>
    <property type="match status" value="1"/>
</dbReference>
<evidence type="ECO:0000313" key="5">
    <source>
        <dbReference type="Proteomes" id="UP000617734"/>
    </source>
</evidence>
<accession>A0A919G7P3</accession>